<proteinExistence type="predicted"/>
<evidence type="ECO:0000313" key="1">
    <source>
        <dbReference type="EMBL" id="CAF4306952.1"/>
    </source>
</evidence>
<dbReference type="Proteomes" id="UP000663881">
    <property type="component" value="Unassembled WGS sequence"/>
</dbReference>
<comment type="caution">
    <text evidence="1">The sequence shown here is derived from an EMBL/GenBank/DDBJ whole genome shotgun (WGS) entry which is preliminary data.</text>
</comment>
<dbReference type="Gene3D" id="3.30.750.24">
    <property type="entry name" value="STAS domain"/>
    <property type="match status" value="1"/>
</dbReference>
<feature type="non-terminal residue" evidence="1">
    <location>
        <position position="1"/>
    </location>
</feature>
<gene>
    <name evidence="1" type="ORF">OKA104_LOCUS46508</name>
</gene>
<name>A0A820IC17_9BILA</name>
<accession>A0A820IC17</accession>
<sequence>RQVIGKDRKSGVNAMITEPKTIEIFNDLKHRGIVLYLSECRFEVRHTFDAMKFYEKTEFHIIYVTTHDAVTAARNQLNRASTPDHTII</sequence>
<dbReference type="EMBL" id="CAJOAY010017041">
    <property type="protein sequence ID" value="CAF4306952.1"/>
    <property type="molecule type" value="Genomic_DNA"/>
</dbReference>
<dbReference type="InterPro" id="IPR036513">
    <property type="entry name" value="STAS_dom_sf"/>
</dbReference>
<protein>
    <submittedName>
        <fullName evidence="1">Uncharacterized protein</fullName>
    </submittedName>
</protein>
<evidence type="ECO:0000313" key="2">
    <source>
        <dbReference type="Proteomes" id="UP000663881"/>
    </source>
</evidence>
<organism evidence="1 2">
    <name type="scientific">Adineta steineri</name>
    <dbReference type="NCBI Taxonomy" id="433720"/>
    <lineage>
        <taxon>Eukaryota</taxon>
        <taxon>Metazoa</taxon>
        <taxon>Spiralia</taxon>
        <taxon>Gnathifera</taxon>
        <taxon>Rotifera</taxon>
        <taxon>Eurotatoria</taxon>
        <taxon>Bdelloidea</taxon>
        <taxon>Adinetida</taxon>
        <taxon>Adinetidae</taxon>
        <taxon>Adineta</taxon>
    </lineage>
</organism>
<reference evidence="1" key="1">
    <citation type="submission" date="2021-02" db="EMBL/GenBank/DDBJ databases">
        <authorList>
            <person name="Nowell W R."/>
        </authorList>
    </citation>
    <scope>NUCLEOTIDE SEQUENCE</scope>
</reference>
<dbReference type="AlphaFoldDB" id="A0A820IC17"/>